<organism evidence="3 4">
    <name type="scientific">Kutzneria chonburiensis</name>
    <dbReference type="NCBI Taxonomy" id="1483604"/>
    <lineage>
        <taxon>Bacteria</taxon>
        <taxon>Bacillati</taxon>
        <taxon>Actinomycetota</taxon>
        <taxon>Actinomycetes</taxon>
        <taxon>Pseudonocardiales</taxon>
        <taxon>Pseudonocardiaceae</taxon>
        <taxon>Kutzneria</taxon>
    </lineage>
</organism>
<dbReference type="InterPro" id="IPR050267">
    <property type="entry name" value="Anti-sigma-factor_SerPK"/>
</dbReference>
<dbReference type="GO" id="GO:0005524">
    <property type="term" value="F:ATP binding"/>
    <property type="evidence" value="ECO:0007669"/>
    <property type="project" value="UniProtKB-KW"/>
</dbReference>
<feature type="domain" description="Histidine kinase/HSP90-like ATPase" evidence="2">
    <location>
        <begin position="16"/>
        <end position="136"/>
    </location>
</feature>
<reference evidence="3 4" key="1">
    <citation type="submission" date="2024-09" db="EMBL/GenBank/DDBJ databases">
        <authorList>
            <person name="Sun Q."/>
            <person name="Mori K."/>
        </authorList>
    </citation>
    <scope>NUCLEOTIDE SEQUENCE [LARGE SCALE GENOMIC DNA]</scope>
    <source>
        <strain evidence="3 4">TBRC 1432</strain>
    </source>
</reference>
<keyword evidence="3" id="KW-0067">ATP-binding</keyword>
<evidence type="ECO:0000259" key="2">
    <source>
        <dbReference type="Pfam" id="PF13581"/>
    </source>
</evidence>
<dbReference type="Gene3D" id="3.30.565.10">
    <property type="entry name" value="Histidine kinase-like ATPase, C-terminal domain"/>
    <property type="match status" value="1"/>
</dbReference>
<dbReference type="PANTHER" id="PTHR35526">
    <property type="entry name" value="ANTI-SIGMA-F FACTOR RSBW-RELATED"/>
    <property type="match status" value="1"/>
</dbReference>
<dbReference type="InterPro" id="IPR036890">
    <property type="entry name" value="HATPase_C_sf"/>
</dbReference>
<accession>A0ABV6MXF0</accession>
<keyword evidence="3" id="KW-0547">Nucleotide-binding</keyword>
<evidence type="ECO:0000256" key="1">
    <source>
        <dbReference type="ARBA" id="ARBA00022527"/>
    </source>
</evidence>
<evidence type="ECO:0000313" key="4">
    <source>
        <dbReference type="Proteomes" id="UP001589810"/>
    </source>
</evidence>
<gene>
    <name evidence="3" type="ORF">ACFFH7_25385</name>
</gene>
<dbReference type="Pfam" id="PF13581">
    <property type="entry name" value="HATPase_c_2"/>
    <property type="match status" value="1"/>
</dbReference>
<dbReference type="RefSeq" id="WP_273936404.1">
    <property type="nucleotide sequence ID" value="NZ_CP097263.1"/>
</dbReference>
<dbReference type="EMBL" id="JBHLUD010000008">
    <property type="protein sequence ID" value="MFC0544862.1"/>
    <property type="molecule type" value="Genomic_DNA"/>
</dbReference>
<dbReference type="Proteomes" id="UP001589810">
    <property type="component" value="Unassembled WGS sequence"/>
</dbReference>
<sequence length="144" mass="15662">MTGYPSSRHVEPIALVAELDSLDAVVRYVRTTAGLAGLSERQFNRLRLAMEELVANVVTHGETKEIELAGGVEQDRTWLRLAYAAPPFDPTGAAAPADLDRPLAERAPGGLGLYLARSVVDTMSYDYADGRNRTTVVLLRQHAV</sequence>
<dbReference type="PANTHER" id="PTHR35526:SF6">
    <property type="entry name" value="SLR1861 PROTEIN"/>
    <property type="match status" value="1"/>
</dbReference>
<dbReference type="InterPro" id="IPR003594">
    <property type="entry name" value="HATPase_dom"/>
</dbReference>
<comment type="caution">
    <text evidence="3">The sequence shown here is derived from an EMBL/GenBank/DDBJ whole genome shotgun (WGS) entry which is preliminary data.</text>
</comment>
<keyword evidence="1" id="KW-0808">Transferase</keyword>
<keyword evidence="1" id="KW-0418">Kinase</keyword>
<keyword evidence="1" id="KW-0723">Serine/threonine-protein kinase</keyword>
<dbReference type="CDD" id="cd16936">
    <property type="entry name" value="HATPase_RsbW-like"/>
    <property type="match status" value="1"/>
</dbReference>
<keyword evidence="4" id="KW-1185">Reference proteome</keyword>
<name>A0ABV6MXF0_9PSEU</name>
<evidence type="ECO:0000313" key="3">
    <source>
        <dbReference type="EMBL" id="MFC0544862.1"/>
    </source>
</evidence>
<proteinExistence type="predicted"/>
<protein>
    <submittedName>
        <fullName evidence="3">ATP-binding protein</fullName>
    </submittedName>
</protein>